<sequence>MQERRLRLGDVLDDYCPREKRLSNHVIVALVGDEVRTTRCATCDFEHVYKEGKVPARRKKADPQAALYKTVLENITGREAEGGVPLPPTIEPDVPAPVAVVVPQAPPRLAPAAAPPVEVTPVPLAAAPPPEPEDEPRREEPVHRHTLIRATLPKIEGQVPERKPADFTLWNVARHPQGRRGPGGGRPRQPQAAGNANWGGYSPYANGHPSGKGPQQGQGGQPGKSRPSNRRGR</sequence>
<protein>
    <submittedName>
        <fullName evidence="2">Uncharacterized protein</fullName>
    </submittedName>
</protein>
<evidence type="ECO:0000256" key="1">
    <source>
        <dbReference type="SAM" id="MobiDB-lite"/>
    </source>
</evidence>
<dbReference type="EMBL" id="CP015136">
    <property type="protein sequence ID" value="AMY07562.1"/>
    <property type="molecule type" value="Genomic_DNA"/>
</dbReference>
<dbReference type="OrthoDB" id="129834at2"/>
<feature type="region of interest" description="Disordered" evidence="1">
    <location>
        <begin position="120"/>
        <end position="233"/>
    </location>
</feature>
<dbReference type="STRING" id="1855912.LuPra_00735"/>
<reference evidence="2 3" key="1">
    <citation type="journal article" date="2016" name="Genome Announc.">
        <title>First Complete Genome Sequence of a Subdivision 6 Acidobacterium Strain.</title>
        <authorList>
            <person name="Huang S."/>
            <person name="Vieira S."/>
            <person name="Bunk B."/>
            <person name="Riedel T."/>
            <person name="Sproer C."/>
            <person name="Overmann J."/>
        </authorList>
    </citation>
    <scope>NUCLEOTIDE SEQUENCE [LARGE SCALE GENOMIC DNA]</scope>
    <source>
        <strain evidence="3">DSM 100886 HEG_-6_39</strain>
    </source>
</reference>
<dbReference type="RefSeq" id="WP_157898690.1">
    <property type="nucleotide sequence ID" value="NZ_CP015136.1"/>
</dbReference>
<dbReference type="Proteomes" id="UP000076079">
    <property type="component" value="Chromosome"/>
</dbReference>
<proteinExistence type="predicted"/>
<accession>A0A143PG52</accession>
<organism evidence="2 3">
    <name type="scientific">Luteitalea pratensis</name>
    <dbReference type="NCBI Taxonomy" id="1855912"/>
    <lineage>
        <taxon>Bacteria</taxon>
        <taxon>Pseudomonadati</taxon>
        <taxon>Acidobacteriota</taxon>
        <taxon>Vicinamibacteria</taxon>
        <taxon>Vicinamibacterales</taxon>
        <taxon>Vicinamibacteraceae</taxon>
        <taxon>Luteitalea</taxon>
    </lineage>
</organism>
<evidence type="ECO:0000313" key="2">
    <source>
        <dbReference type="EMBL" id="AMY07562.1"/>
    </source>
</evidence>
<dbReference type="AlphaFoldDB" id="A0A143PG52"/>
<reference evidence="3" key="2">
    <citation type="submission" date="2016-04" db="EMBL/GenBank/DDBJ databases">
        <title>First Complete Genome Sequence of a Subdivision 6 Acidobacterium.</title>
        <authorList>
            <person name="Huang S."/>
            <person name="Vieira S."/>
            <person name="Bunk B."/>
            <person name="Riedel T."/>
            <person name="Sproeer C."/>
            <person name="Overmann J."/>
        </authorList>
    </citation>
    <scope>NUCLEOTIDE SEQUENCE [LARGE SCALE GENOMIC DNA]</scope>
    <source>
        <strain evidence="3">DSM 100886 HEG_-6_39</strain>
    </source>
</reference>
<evidence type="ECO:0000313" key="3">
    <source>
        <dbReference type="Proteomes" id="UP000076079"/>
    </source>
</evidence>
<name>A0A143PG52_LUTPR</name>
<dbReference type="KEGG" id="abac:LuPra_00735"/>
<gene>
    <name evidence="2" type="ORF">LuPra_00735</name>
</gene>
<keyword evidence="3" id="KW-1185">Reference proteome</keyword>